<feature type="domain" description="DUF2169" evidence="1">
    <location>
        <begin position="23"/>
        <end position="110"/>
    </location>
</feature>
<feature type="domain" description="DUF2169" evidence="1">
    <location>
        <begin position="162"/>
        <end position="421"/>
    </location>
</feature>
<dbReference type="InterPro" id="IPR018683">
    <property type="entry name" value="DUF2169"/>
</dbReference>
<dbReference type="OrthoDB" id="237820at2"/>
<sequence length="456" mass="52394">MELINKTPFPALMYSAADAHRDEHRIVVMKVSYKIIRKAQDEWGLELIQDGSIPLCLADEFWGEVGQSSVKIESDLAPYKPKCDVIVNGSAHSPNGKEMEAIAVRLKLSVPEKKEQLKEPQAPQALNPNMPLTQTQMQQWKKEQEHYQAALKAQKPPSYQVQLEKTLSVLGESVFKPNVMMPGWKRSSITVFKQQPIRWEYAFGGHHFLKLNEQDSDAFYSNMCYSNPLGMGWVAQDYFEQCEKLNARKKQQVCSHYKTIHAPQIEYHLQRQPKPAIVKQAQIKTEVTAKDLAKLAQKYPYKPAGFGFVGRSWVPRIAYAGTYDQKWLDEQHPYPPLDMNYAYWNGAPEDQQIDFFYPRSRLELWNLTAPEHAKNGYLKVDFLGHRPFIVMHFQEGGAVPFPMITETLLIDTDAMTISLTHKAWIRSDTAPLAYVEAHFSDQAEGELFKFEHTLTE</sequence>
<proteinExistence type="predicted"/>
<dbReference type="RefSeq" id="WP_054581372.1">
    <property type="nucleotide sequence ID" value="NZ_CP012808.1"/>
</dbReference>
<dbReference type="Pfam" id="PF09937">
    <property type="entry name" value="DUF2169"/>
    <property type="match status" value="2"/>
</dbReference>
<dbReference type="AlphaFoldDB" id="A0A0N9VWF0"/>
<accession>A0A0N9VWF0</accession>
<evidence type="ECO:0000313" key="2">
    <source>
        <dbReference type="EMBL" id="ALH95480.1"/>
    </source>
</evidence>
<evidence type="ECO:0000259" key="1">
    <source>
        <dbReference type="Pfam" id="PF09937"/>
    </source>
</evidence>
<dbReference type="KEGG" id="aei:AOY20_08030"/>
<organism evidence="2 3">
    <name type="scientific">Acinetobacter equi</name>
    <dbReference type="NCBI Taxonomy" id="1324350"/>
    <lineage>
        <taxon>Bacteria</taxon>
        <taxon>Pseudomonadati</taxon>
        <taxon>Pseudomonadota</taxon>
        <taxon>Gammaproteobacteria</taxon>
        <taxon>Moraxellales</taxon>
        <taxon>Moraxellaceae</taxon>
        <taxon>Acinetobacter</taxon>
    </lineage>
</organism>
<protein>
    <recommendedName>
        <fullName evidence="1">DUF2169 domain-containing protein</fullName>
    </recommendedName>
</protein>
<dbReference type="STRING" id="1324350.AOY20_08030"/>
<dbReference type="EMBL" id="CP012808">
    <property type="protein sequence ID" value="ALH95480.1"/>
    <property type="molecule type" value="Genomic_DNA"/>
</dbReference>
<name>A0A0N9VWF0_9GAMM</name>
<gene>
    <name evidence="2" type="ORF">AOY20_08030</name>
</gene>
<reference evidence="2 3" key="1">
    <citation type="journal article" date="2015" name="Int. J. Syst. Evol. Microbiol.">
        <title>Acinetobacter equi sp. nov. isolated from horse faeces.</title>
        <authorList>
            <person name="Poppel M.T."/>
            <person name="Skiebe E."/>
            <person name="Laue M."/>
            <person name="Bergmann H."/>
            <person name="Ebersberger I."/>
            <person name="Garn T."/>
            <person name="Fruth A."/>
            <person name="Baumgardt S."/>
            <person name="Busse H.J."/>
            <person name="Wilharm G."/>
        </authorList>
    </citation>
    <scope>NUCLEOTIDE SEQUENCE [LARGE SCALE GENOMIC DNA]</scope>
    <source>
        <strain evidence="2 3">114</strain>
    </source>
</reference>
<dbReference type="Proteomes" id="UP000064939">
    <property type="component" value="Chromosome"/>
</dbReference>
<keyword evidence="3" id="KW-1185">Reference proteome</keyword>
<evidence type="ECO:0000313" key="3">
    <source>
        <dbReference type="Proteomes" id="UP000064939"/>
    </source>
</evidence>